<name>A0A840AI34_9HYPH</name>
<evidence type="ECO:0000256" key="4">
    <source>
        <dbReference type="ARBA" id="ARBA00022833"/>
    </source>
</evidence>
<evidence type="ECO:0000256" key="5">
    <source>
        <dbReference type="ARBA" id="ARBA00024029"/>
    </source>
</evidence>
<comment type="similarity">
    <text evidence="5">Belongs to the creatininase superfamily.</text>
</comment>
<keyword evidence="7" id="KW-1185">Reference proteome</keyword>
<dbReference type="Proteomes" id="UP000553963">
    <property type="component" value="Unassembled WGS sequence"/>
</dbReference>
<dbReference type="Gene3D" id="3.40.50.10310">
    <property type="entry name" value="Creatininase"/>
    <property type="match status" value="1"/>
</dbReference>
<reference evidence="6 7" key="1">
    <citation type="submission" date="2020-08" db="EMBL/GenBank/DDBJ databases">
        <title>Genomic Encyclopedia of Type Strains, Phase IV (KMG-IV): sequencing the most valuable type-strain genomes for metagenomic binning, comparative biology and taxonomic classification.</title>
        <authorList>
            <person name="Goeker M."/>
        </authorList>
    </citation>
    <scope>NUCLEOTIDE SEQUENCE [LARGE SCALE GENOMIC DNA]</scope>
    <source>
        <strain evidence="6 7">DSM 25966</strain>
    </source>
</reference>
<proteinExistence type="inferred from homology"/>
<dbReference type="RefSeq" id="WP_183397439.1">
    <property type="nucleotide sequence ID" value="NZ_JACIDS010000001.1"/>
</dbReference>
<evidence type="ECO:0000313" key="7">
    <source>
        <dbReference type="Proteomes" id="UP000553963"/>
    </source>
</evidence>
<accession>A0A840AI34</accession>
<dbReference type="GO" id="GO:0046872">
    <property type="term" value="F:metal ion binding"/>
    <property type="evidence" value="ECO:0007669"/>
    <property type="project" value="UniProtKB-KW"/>
</dbReference>
<dbReference type="GO" id="GO:0009231">
    <property type="term" value="P:riboflavin biosynthetic process"/>
    <property type="evidence" value="ECO:0007669"/>
    <property type="project" value="TreeGrafter"/>
</dbReference>
<sequence>MTAYALETLFPREIEARLAANPILVLPFGTIEWHSHHLPVGLDGIVGARLGREIAERADAVLAPTSYWAVGGVPFPHTLNLPIGLVEPLIETVYAQFAGMGFKVVVGFTGHFGLEQTLALKRAALAVMRRSEATILPLTEYDPVTDLYTGDHAGIGEASLLWAERPDLVRLDAVAASEKLEGVIGEDPRGKASLAYGEQLATAIGERSAATARRVLAEIGTPKRDAYLAALAAGVEALELTQTLRGRLPKSSVPPIATPDYLDHCAALVEGDYERAETLARAKVESFRALSV</sequence>
<protein>
    <submittedName>
        <fullName evidence="6">Creatinine amidohydrolase/Fe(II)-dependent formamide hydrolase-like protein</fullName>
    </submittedName>
</protein>
<organism evidence="6 7">
    <name type="scientific">Kaistia hirudinis</name>
    <dbReference type="NCBI Taxonomy" id="1293440"/>
    <lineage>
        <taxon>Bacteria</taxon>
        <taxon>Pseudomonadati</taxon>
        <taxon>Pseudomonadota</taxon>
        <taxon>Alphaproteobacteria</taxon>
        <taxon>Hyphomicrobiales</taxon>
        <taxon>Kaistiaceae</taxon>
        <taxon>Kaistia</taxon>
    </lineage>
</organism>
<evidence type="ECO:0000256" key="3">
    <source>
        <dbReference type="ARBA" id="ARBA00022801"/>
    </source>
</evidence>
<evidence type="ECO:0000256" key="2">
    <source>
        <dbReference type="ARBA" id="ARBA00022723"/>
    </source>
</evidence>
<keyword evidence="3 6" id="KW-0378">Hydrolase</keyword>
<gene>
    <name evidence="6" type="ORF">GGR25_000839</name>
</gene>
<dbReference type="PANTHER" id="PTHR35005:SF1">
    <property type="entry name" value="2-AMINO-5-FORMYLAMINO-6-RIBOSYLAMINOPYRIMIDIN-4(3H)-ONE 5'-MONOPHOSPHATE DEFORMYLASE"/>
    <property type="match status" value="1"/>
</dbReference>
<dbReference type="Pfam" id="PF02633">
    <property type="entry name" value="Creatininase"/>
    <property type="match status" value="1"/>
</dbReference>
<dbReference type="EMBL" id="JACIDS010000001">
    <property type="protein sequence ID" value="MBB3929820.1"/>
    <property type="molecule type" value="Genomic_DNA"/>
</dbReference>
<keyword evidence="4" id="KW-0862">Zinc</keyword>
<dbReference type="InterPro" id="IPR024087">
    <property type="entry name" value="Creatininase-like_sf"/>
</dbReference>
<keyword evidence="2" id="KW-0479">Metal-binding</keyword>
<evidence type="ECO:0000313" key="6">
    <source>
        <dbReference type="EMBL" id="MBB3929820.1"/>
    </source>
</evidence>
<comment type="caution">
    <text evidence="6">The sequence shown here is derived from an EMBL/GenBank/DDBJ whole genome shotgun (WGS) entry which is preliminary data.</text>
</comment>
<dbReference type="InterPro" id="IPR003785">
    <property type="entry name" value="Creatininase/forma_Hydrolase"/>
</dbReference>
<dbReference type="AlphaFoldDB" id="A0A840AI34"/>
<comment type="cofactor">
    <cofactor evidence="1">
        <name>Zn(2+)</name>
        <dbReference type="ChEBI" id="CHEBI:29105"/>
    </cofactor>
</comment>
<dbReference type="SUPFAM" id="SSF102215">
    <property type="entry name" value="Creatininase"/>
    <property type="match status" value="1"/>
</dbReference>
<dbReference type="GO" id="GO:0016811">
    <property type="term" value="F:hydrolase activity, acting on carbon-nitrogen (but not peptide) bonds, in linear amides"/>
    <property type="evidence" value="ECO:0007669"/>
    <property type="project" value="TreeGrafter"/>
</dbReference>
<evidence type="ECO:0000256" key="1">
    <source>
        <dbReference type="ARBA" id="ARBA00001947"/>
    </source>
</evidence>
<dbReference type="PANTHER" id="PTHR35005">
    <property type="entry name" value="3-DEHYDRO-SCYLLO-INOSOSE HYDROLASE"/>
    <property type="match status" value="1"/>
</dbReference>